<sequence>MNYNEHKCFARIWKNGILNPETKNQCSKKKSCGNFCKRHNDLGGDDWEFGTVDKPVPDKIIYKGKLHIFKEEKQKAKEVKKEKVKEVKKEKVKEVKKEKVKEKEKQKVKEVKKEKVKDKEKQEVKDKEKQKVKEVKKGKREKKVEKKKITIKEMVVEEEEEDHEIILDYDYIVLDGVEYYQHQVNYTIHEASKSGDCRYFTDLAEWDRENQVPLWKTSEYEENHKKRIPV</sequence>
<evidence type="ECO:0000256" key="1">
    <source>
        <dbReference type="SAM" id="Coils"/>
    </source>
</evidence>
<dbReference type="AlphaFoldDB" id="A0A6C0KZM7"/>
<keyword evidence="1" id="KW-0175">Coiled coil</keyword>
<evidence type="ECO:0000313" key="2">
    <source>
        <dbReference type="EMBL" id="QHU23445.1"/>
    </source>
</evidence>
<name>A0A6C0KZM7_9ZZZZ</name>
<protein>
    <submittedName>
        <fullName evidence="2">Uncharacterized protein</fullName>
    </submittedName>
</protein>
<feature type="coiled-coil region" evidence="1">
    <location>
        <begin position="70"/>
        <end position="137"/>
    </location>
</feature>
<proteinExistence type="predicted"/>
<organism evidence="2">
    <name type="scientific">viral metagenome</name>
    <dbReference type="NCBI Taxonomy" id="1070528"/>
    <lineage>
        <taxon>unclassified sequences</taxon>
        <taxon>metagenomes</taxon>
        <taxon>organismal metagenomes</taxon>
    </lineage>
</organism>
<reference evidence="2" key="1">
    <citation type="journal article" date="2020" name="Nature">
        <title>Giant virus diversity and host interactions through global metagenomics.</title>
        <authorList>
            <person name="Schulz F."/>
            <person name="Roux S."/>
            <person name="Paez-Espino D."/>
            <person name="Jungbluth S."/>
            <person name="Walsh D.A."/>
            <person name="Denef V.J."/>
            <person name="McMahon K.D."/>
            <person name="Konstantinidis K.T."/>
            <person name="Eloe-Fadrosh E.A."/>
            <person name="Kyrpides N.C."/>
            <person name="Woyke T."/>
        </authorList>
    </citation>
    <scope>NUCLEOTIDE SEQUENCE</scope>
    <source>
        <strain evidence="2">GVMAG-S-ERX555907-94</strain>
    </source>
</reference>
<accession>A0A6C0KZM7</accession>
<dbReference type="EMBL" id="MN741029">
    <property type="protein sequence ID" value="QHU23445.1"/>
    <property type="molecule type" value="Genomic_DNA"/>
</dbReference>